<proteinExistence type="predicted"/>
<gene>
    <name evidence="2" type="ORF">BJY16_007154</name>
</gene>
<dbReference type="PROSITE" id="PS50231">
    <property type="entry name" value="RICIN_B_LECTIN"/>
    <property type="match status" value="1"/>
</dbReference>
<sequence length="174" mass="17504">MASFGLLVAAGGVRAQPGTGPATLTGELHPIKNVGNGLCLQPEDGPDADPRILQMTCTGKPNQAWTTLGSGTGRYWFVNAAGGRCVSVGDIPINHGIVVAGNCSLSDGSGRTPSNAQWVPSGSLPGSVALRSWVGRTTTAFCLDVPGGSGAPGTAVQLYTCNGTPAQRWTVGAG</sequence>
<dbReference type="SMART" id="SM00458">
    <property type="entry name" value="RICIN"/>
    <property type="match status" value="1"/>
</dbReference>
<name>A0A7W7H473_9ACTN</name>
<dbReference type="CDD" id="cd00161">
    <property type="entry name" value="beta-trefoil_Ricin-like"/>
    <property type="match status" value="1"/>
</dbReference>
<dbReference type="SUPFAM" id="SSF50370">
    <property type="entry name" value="Ricin B-like lectins"/>
    <property type="match status" value="1"/>
</dbReference>
<dbReference type="EMBL" id="JACHNB010000001">
    <property type="protein sequence ID" value="MBB4743695.1"/>
    <property type="molecule type" value="Genomic_DNA"/>
</dbReference>
<dbReference type="Proteomes" id="UP000546162">
    <property type="component" value="Unassembled WGS sequence"/>
</dbReference>
<keyword evidence="3" id="KW-1185">Reference proteome</keyword>
<feature type="domain" description="Ricin B lectin" evidence="1">
    <location>
        <begin position="25"/>
        <end position="172"/>
    </location>
</feature>
<accession>A0A7W7H473</accession>
<organism evidence="2 3">
    <name type="scientific">Actinoplanes octamycinicus</name>
    <dbReference type="NCBI Taxonomy" id="135948"/>
    <lineage>
        <taxon>Bacteria</taxon>
        <taxon>Bacillati</taxon>
        <taxon>Actinomycetota</taxon>
        <taxon>Actinomycetes</taxon>
        <taxon>Micromonosporales</taxon>
        <taxon>Micromonosporaceae</taxon>
        <taxon>Actinoplanes</taxon>
    </lineage>
</organism>
<evidence type="ECO:0000259" key="1">
    <source>
        <dbReference type="SMART" id="SM00458"/>
    </source>
</evidence>
<evidence type="ECO:0000313" key="2">
    <source>
        <dbReference type="EMBL" id="MBB4743695.1"/>
    </source>
</evidence>
<reference evidence="2 3" key="1">
    <citation type="submission" date="2020-08" db="EMBL/GenBank/DDBJ databases">
        <title>Sequencing the genomes of 1000 actinobacteria strains.</title>
        <authorList>
            <person name="Klenk H.-P."/>
        </authorList>
    </citation>
    <scope>NUCLEOTIDE SEQUENCE [LARGE SCALE GENOMIC DNA]</scope>
    <source>
        <strain evidence="2 3">DSM 45809</strain>
    </source>
</reference>
<dbReference type="InterPro" id="IPR035992">
    <property type="entry name" value="Ricin_B-like_lectins"/>
</dbReference>
<dbReference type="AlphaFoldDB" id="A0A7W7H473"/>
<evidence type="ECO:0000313" key="3">
    <source>
        <dbReference type="Proteomes" id="UP000546162"/>
    </source>
</evidence>
<dbReference type="Gene3D" id="2.80.10.50">
    <property type="match status" value="2"/>
</dbReference>
<dbReference type="RefSeq" id="WP_185043954.1">
    <property type="nucleotide sequence ID" value="NZ_BAABFG010000005.1"/>
</dbReference>
<dbReference type="Pfam" id="PF14200">
    <property type="entry name" value="RicinB_lectin_2"/>
    <property type="match status" value="2"/>
</dbReference>
<protein>
    <recommendedName>
        <fullName evidence="1">Ricin B lectin domain-containing protein</fullName>
    </recommendedName>
</protein>
<dbReference type="InterPro" id="IPR000772">
    <property type="entry name" value="Ricin_B_lectin"/>
</dbReference>
<comment type="caution">
    <text evidence="2">The sequence shown here is derived from an EMBL/GenBank/DDBJ whole genome shotgun (WGS) entry which is preliminary data.</text>
</comment>